<dbReference type="InterPro" id="IPR043128">
    <property type="entry name" value="Rev_trsase/Diguanyl_cyclase"/>
</dbReference>
<dbReference type="Gene3D" id="3.30.70.270">
    <property type="match status" value="1"/>
</dbReference>
<keyword evidence="5" id="KW-0489">Methyltransferase</keyword>
<dbReference type="AlphaFoldDB" id="A0A917WIT5"/>
<organism evidence="5 6">
    <name type="scientific">Pseudooceanicola nanhaiensis</name>
    <dbReference type="NCBI Taxonomy" id="375761"/>
    <lineage>
        <taxon>Bacteria</taxon>
        <taxon>Pseudomonadati</taxon>
        <taxon>Pseudomonadota</taxon>
        <taxon>Alphaproteobacteria</taxon>
        <taxon>Rhodobacterales</taxon>
        <taxon>Paracoccaceae</taxon>
        <taxon>Pseudooceanicola</taxon>
    </lineage>
</organism>
<dbReference type="InterPro" id="IPR001126">
    <property type="entry name" value="UmuC"/>
</dbReference>
<evidence type="ECO:0000259" key="4">
    <source>
        <dbReference type="Pfam" id="PF00817"/>
    </source>
</evidence>
<comment type="similarity">
    <text evidence="1">Belongs to the DNA polymerase type-Y family.</text>
</comment>
<keyword evidence="2" id="KW-0227">DNA damage</keyword>
<evidence type="ECO:0000256" key="1">
    <source>
        <dbReference type="ARBA" id="ARBA00010945"/>
    </source>
</evidence>
<dbReference type="Proteomes" id="UP000649829">
    <property type="component" value="Unassembled WGS sequence"/>
</dbReference>
<dbReference type="GO" id="GO:0008168">
    <property type="term" value="F:methyltransferase activity"/>
    <property type="evidence" value="ECO:0007669"/>
    <property type="project" value="UniProtKB-KW"/>
</dbReference>
<dbReference type="GO" id="GO:0006281">
    <property type="term" value="P:DNA repair"/>
    <property type="evidence" value="ECO:0007669"/>
    <property type="project" value="InterPro"/>
</dbReference>
<dbReference type="PANTHER" id="PTHR35369:SF2">
    <property type="entry name" value="BLR3025 PROTEIN"/>
    <property type="match status" value="1"/>
</dbReference>
<protein>
    <submittedName>
        <fullName evidence="5">DNA methylase</fullName>
    </submittedName>
</protein>
<accession>A0A917WIT5</accession>
<feature type="domain" description="UmuC" evidence="4">
    <location>
        <begin position="30"/>
        <end position="155"/>
    </location>
</feature>
<dbReference type="EMBL" id="BMLF01000002">
    <property type="protein sequence ID" value="GGM07023.1"/>
    <property type="molecule type" value="Genomic_DNA"/>
</dbReference>
<keyword evidence="6" id="KW-1185">Reference proteome</keyword>
<evidence type="ECO:0000256" key="2">
    <source>
        <dbReference type="ARBA" id="ARBA00022763"/>
    </source>
</evidence>
<dbReference type="Gene3D" id="3.40.1170.60">
    <property type="match status" value="1"/>
</dbReference>
<dbReference type="RefSeq" id="WP_028287089.1">
    <property type="nucleotide sequence ID" value="NZ_BMLF01000002.1"/>
</dbReference>
<gene>
    <name evidence="5" type="ORF">GCM10011534_31230</name>
</gene>
<dbReference type="CDD" id="cd03468">
    <property type="entry name" value="PolY_like"/>
    <property type="match status" value="1"/>
</dbReference>
<dbReference type="Pfam" id="PF00817">
    <property type="entry name" value="IMS"/>
    <property type="match status" value="1"/>
</dbReference>
<feature type="region of interest" description="Disordered" evidence="3">
    <location>
        <begin position="168"/>
        <end position="202"/>
    </location>
</feature>
<dbReference type="InterPro" id="IPR043502">
    <property type="entry name" value="DNA/RNA_pol_sf"/>
</dbReference>
<dbReference type="GO" id="GO:0032259">
    <property type="term" value="P:methylation"/>
    <property type="evidence" value="ECO:0007669"/>
    <property type="project" value="UniProtKB-KW"/>
</dbReference>
<evidence type="ECO:0000313" key="5">
    <source>
        <dbReference type="EMBL" id="GGM07023.1"/>
    </source>
</evidence>
<evidence type="ECO:0000313" key="6">
    <source>
        <dbReference type="Proteomes" id="UP000649829"/>
    </source>
</evidence>
<sequence length="552" mass="60444">MPAPSRRILSVWFPRLGAERMLRAQGGDHGQPLAVVEESGNLQTLHSLSAAASAAGLSRGQPLRDAHAMCPELITRLRNPQREAAFLTVLRRWAGKYSPWVAEVAPESLLIDISGCAHLFGGEAPLLEHLATDCARLGLTHLAGIADTPGAAWALARYAGRAAEHHRTGDAVDAEAPSTRSRAARRHWVKGGPGPARASEPAPTARIAAPGQTRSAIAPLPVAALRLDPQTLEQLARLGLRRVEDLLNQPRAPLARRFGRQLPLRIDQALGHVPEPVSPAKADRPDAVRMTLPEPIGLESDILAGLDRLLDRLCTTLEAKGMGIRTARLQVYRTDGSMQWITAGLARPSHDPERVRPLLAMKVPEIDAGFGIDMLRLEAVQAEPVHKVQTRGHLAAGEAVTERLKGDYALDDLIARIGGRVGMEAVTRLHPASSHIPEKGAITLAAAWSEPAGDWPLLPLRRPLLLWRPEPVQAPDTPHRPETFRWRGRTLRPLSARGPERIAPEWWLDDPEWRSGVRDYWRVTVEGGERLWLYYAHGGTMSSGWFCQGRFA</sequence>
<evidence type="ECO:0000256" key="3">
    <source>
        <dbReference type="SAM" id="MobiDB-lite"/>
    </source>
</evidence>
<reference evidence="5" key="2">
    <citation type="submission" date="2020-09" db="EMBL/GenBank/DDBJ databases">
        <authorList>
            <person name="Sun Q."/>
            <person name="Zhou Y."/>
        </authorList>
    </citation>
    <scope>NUCLEOTIDE SEQUENCE</scope>
    <source>
        <strain evidence="5">CGMCC 1.6293</strain>
    </source>
</reference>
<comment type="caution">
    <text evidence="5">The sequence shown here is derived from an EMBL/GenBank/DDBJ whole genome shotgun (WGS) entry which is preliminary data.</text>
</comment>
<proteinExistence type="inferred from homology"/>
<dbReference type="PANTHER" id="PTHR35369">
    <property type="entry name" value="BLR3025 PROTEIN-RELATED"/>
    <property type="match status" value="1"/>
</dbReference>
<dbReference type="InterPro" id="IPR050356">
    <property type="entry name" value="SulA_CellDiv_inhibitor"/>
</dbReference>
<name>A0A917WIT5_9RHOB</name>
<dbReference type="SUPFAM" id="SSF56672">
    <property type="entry name" value="DNA/RNA polymerases"/>
    <property type="match status" value="1"/>
</dbReference>
<reference evidence="5" key="1">
    <citation type="journal article" date="2014" name="Int. J. Syst. Evol. Microbiol.">
        <title>Complete genome sequence of Corynebacterium casei LMG S-19264T (=DSM 44701T), isolated from a smear-ripened cheese.</title>
        <authorList>
            <consortium name="US DOE Joint Genome Institute (JGI-PGF)"/>
            <person name="Walter F."/>
            <person name="Albersmeier A."/>
            <person name="Kalinowski J."/>
            <person name="Ruckert C."/>
        </authorList>
    </citation>
    <scope>NUCLEOTIDE SEQUENCE</scope>
    <source>
        <strain evidence="5">CGMCC 1.6293</strain>
    </source>
</reference>
<keyword evidence="5" id="KW-0808">Transferase</keyword>